<dbReference type="CDD" id="cd05233">
    <property type="entry name" value="SDR_c"/>
    <property type="match status" value="1"/>
</dbReference>
<evidence type="ECO:0000256" key="1">
    <source>
        <dbReference type="ARBA" id="ARBA00006484"/>
    </source>
</evidence>
<dbReference type="EMBL" id="JBEPMO010000001">
    <property type="protein sequence ID" value="MET3730796.1"/>
    <property type="molecule type" value="Genomic_DNA"/>
</dbReference>
<dbReference type="PRINTS" id="PR00080">
    <property type="entry name" value="SDRFAMILY"/>
</dbReference>
<comment type="similarity">
    <text evidence="1 3">Belongs to the short-chain dehydrogenases/reductases (SDR) family.</text>
</comment>
<dbReference type="PIRSF" id="PIRSF000126">
    <property type="entry name" value="11-beta-HSD1"/>
    <property type="match status" value="1"/>
</dbReference>
<keyword evidence="5" id="KW-1185">Reference proteome</keyword>
<name>A0ABV2LQE7_9FLAO</name>
<comment type="caution">
    <text evidence="4">The sequence shown here is derived from an EMBL/GenBank/DDBJ whole genome shotgun (WGS) entry which is preliminary data.</text>
</comment>
<evidence type="ECO:0000313" key="4">
    <source>
        <dbReference type="EMBL" id="MET3730796.1"/>
    </source>
</evidence>
<dbReference type="PANTHER" id="PTHR42901">
    <property type="entry name" value="ALCOHOL DEHYDROGENASE"/>
    <property type="match status" value="1"/>
</dbReference>
<dbReference type="Gene3D" id="3.40.50.720">
    <property type="entry name" value="NAD(P)-binding Rossmann-like Domain"/>
    <property type="match status" value="1"/>
</dbReference>
<accession>A0ABV2LQE7</accession>
<organism evidence="4 5">
    <name type="scientific">Moheibacter stercoris</name>
    <dbReference type="NCBI Taxonomy" id="1628251"/>
    <lineage>
        <taxon>Bacteria</taxon>
        <taxon>Pseudomonadati</taxon>
        <taxon>Bacteroidota</taxon>
        <taxon>Flavobacteriia</taxon>
        <taxon>Flavobacteriales</taxon>
        <taxon>Weeksellaceae</taxon>
        <taxon>Moheibacter</taxon>
    </lineage>
</organism>
<evidence type="ECO:0000256" key="2">
    <source>
        <dbReference type="ARBA" id="ARBA00023002"/>
    </source>
</evidence>
<proteinExistence type="inferred from homology"/>
<evidence type="ECO:0000313" key="5">
    <source>
        <dbReference type="Proteomes" id="UP001549146"/>
    </source>
</evidence>
<dbReference type="InterPro" id="IPR036291">
    <property type="entry name" value="NAD(P)-bd_dom_sf"/>
</dbReference>
<keyword evidence="2" id="KW-0560">Oxidoreductase</keyword>
<evidence type="ECO:0000256" key="3">
    <source>
        <dbReference type="RuleBase" id="RU000363"/>
    </source>
</evidence>
<dbReference type="InterPro" id="IPR002347">
    <property type="entry name" value="SDR_fam"/>
</dbReference>
<dbReference type="PRINTS" id="PR00081">
    <property type="entry name" value="GDHRDH"/>
</dbReference>
<dbReference type="SUPFAM" id="SSF51735">
    <property type="entry name" value="NAD(P)-binding Rossmann-fold domains"/>
    <property type="match status" value="1"/>
</dbReference>
<sequence length="247" mass="27475">MGKEFAKLYAEEGLSLILVDINEKMLRETAENLQSLHDIHIEILVKDLSLVHSSQEIYDFTISHNLNVYGLINNAGFGVFGNFSETDLTAELNMAGVHVLTPIALTKLFLKDMLQKNEGEILNVSSLAGFQPGPLMSIYYSTKAFLISFTEAIARENKGSKVRISVLCPGVVNTNFRKNVSANKEAKIKSMNSDPRQVAQYGIQKMRKGKIVCLPSASCKFLAFLPRIMPRSTARDIVYSIQVKNRG</sequence>
<dbReference type="PANTHER" id="PTHR42901:SF1">
    <property type="entry name" value="ALCOHOL DEHYDROGENASE"/>
    <property type="match status" value="1"/>
</dbReference>
<gene>
    <name evidence="4" type="ORF">ABID46_000348</name>
</gene>
<reference evidence="4 5" key="1">
    <citation type="submission" date="2024-06" db="EMBL/GenBank/DDBJ databases">
        <title>Genomic Encyclopedia of Type Strains, Phase IV (KMG-IV): sequencing the most valuable type-strain genomes for metagenomic binning, comparative biology and taxonomic classification.</title>
        <authorList>
            <person name="Goeker M."/>
        </authorList>
    </citation>
    <scope>NUCLEOTIDE SEQUENCE [LARGE SCALE GENOMIC DNA]</scope>
    <source>
        <strain evidence="4 5">DSM 29388</strain>
    </source>
</reference>
<protein>
    <submittedName>
        <fullName evidence="4">Short-subunit dehydrogenase</fullName>
    </submittedName>
</protein>
<dbReference type="Pfam" id="PF00106">
    <property type="entry name" value="adh_short"/>
    <property type="match status" value="1"/>
</dbReference>
<dbReference type="Proteomes" id="UP001549146">
    <property type="component" value="Unassembled WGS sequence"/>
</dbReference>